<protein>
    <submittedName>
        <fullName evidence="1">Uncharacterized protein</fullName>
    </submittedName>
</protein>
<comment type="caution">
    <text evidence="1">The sequence shown here is derived from an EMBL/GenBank/DDBJ whole genome shotgun (WGS) entry which is preliminary data.</text>
</comment>
<evidence type="ECO:0000313" key="1">
    <source>
        <dbReference type="EMBL" id="KAJ6978579.1"/>
    </source>
</evidence>
<proteinExistence type="predicted"/>
<dbReference type="Proteomes" id="UP001164929">
    <property type="component" value="Chromosome 11"/>
</dbReference>
<name>A0AAD6Q431_9ROSI</name>
<keyword evidence="2" id="KW-1185">Reference proteome</keyword>
<organism evidence="1 2">
    <name type="scientific">Populus alba x Populus x berolinensis</name>
    <dbReference type="NCBI Taxonomy" id="444605"/>
    <lineage>
        <taxon>Eukaryota</taxon>
        <taxon>Viridiplantae</taxon>
        <taxon>Streptophyta</taxon>
        <taxon>Embryophyta</taxon>
        <taxon>Tracheophyta</taxon>
        <taxon>Spermatophyta</taxon>
        <taxon>Magnoliopsida</taxon>
        <taxon>eudicotyledons</taxon>
        <taxon>Gunneridae</taxon>
        <taxon>Pentapetalae</taxon>
        <taxon>rosids</taxon>
        <taxon>fabids</taxon>
        <taxon>Malpighiales</taxon>
        <taxon>Salicaceae</taxon>
        <taxon>Saliceae</taxon>
        <taxon>Populus</taxon>
    </lineage>
</organism>
<sequence>MYSLQRSTFCKNETSSISSSTAQKN</sequence>
<reference evidence="1" key="1">
    <citation type="journal article" date="2023" name="Mol. Ecol. Resour.">
        <title>Chromosome-level genome assembly of a triploid poplar Populus alba 'Berolinensis'.</title>
        <authorList>
            <person name="Chen S."/>
            <person name="Yu Y."/>
            <person name="Wang X."/>
            <person name="Wang S."/>
            <person name="Zhang T."/>
            <person name="Zhou Y."/>
            <person name="He R."/>
            <person name="Meng N."/>
            <person name="Wang Y."/>
            <person name="Liu W."/>
            <person name="Liu Z."/>
            <person name="Liu J."/>
            <person name="Guo Q."/>
            <person name="Huang H."/>
            <person name="Sederoff R.R."/>
            <person name="Wang G."/>
            <person name="Qu G."/>
            <person name="Chen S."/>
        </authorList>
    </citation>
    <scope>NUCLEOTIDE SEQUENCE</scope>
    <source>
        <strain evidence="1">SC-2020</strain>
    </source>
</reference>
<dbReference type="AlphaFoldDB" id="A0AAD6Q431"/>
<evidence type="ECO:0000313" key="2">
    <source>
        <dbReference type="Proteomes" id="UP001164929"/>
    </source>
</evidence>
<dbReference type="EMBL" id="JAQIZT010000011">
    <property type="protein sequence ID" value="KAJ6978579.1"/>
    <property type="molecule type" value="Genomic_DNA"/>
</dbReference>
<gene>
    <name evidence="1" type="ORF">NC653_026877</name>
</gene>
<accession>A0AAD6Q431</accession>